<dbReference type="PROSITE" id="PS50001">
    <property type="entry name" value="SH2"/>
    <property type="match status" value="1"/>
</dbReference>
<dbReference type="Gene3D" id="3.30.505.10">
    <property type="entry name" value="SH2 domain"/>
    <property type="match status" value="1"/>
</dbReference>
<evidence type="ECO:0000256" key="1">
    <source>
        <dbReference type="PROSITE-ProRule" id="PRU00191"/>
    </source>
</evidence>
<reference evidence="4" key="1">
    <citation type="submission" date="2024-02" db="UniProtKB">
        <authorList>
            <consortium name="WormBaseParasite"/>
        </authorList>
    </citation>
    <scope>IDENTIFICATION</scope>
</reference>
<evidence type="ECO:0000313" key="3">
    <source>
        <dbReference type="Proteomes" id="UP000887575"/>
    </source>
</evidence>
<dbReference type="InterPro" id="IPR000980">
    <property type="entry name" value="SH2"/>
</dbReference>
<evidence type="ECO:0000259" key="2">
    <source>
        <dbReference type="PROSITE" id="PS50001"/>
    </source>
</evidence>
<dbReference type="AlphaFoldDB" id="A0AAF3EBJ9"/>
<accession>A0AAF3EBJ9</accession>
<dbReference type="InterPro" id="IPR036860">
    <property type="entry name" value="SH2_dom_sf"/>
</dbReference>
<keyword evidence="1" id="KW-0727">SH2 domain</keyword>
<dbReference type="SMART" id="SM00252">
    <property type="entry name" value="SH2"/>
    <property type="match status" value="1"/>
</dbReference>
<organism evidence="3 4">
    <name type="scientific">Mesorhabditis belari</name>
    <dbReference type="NCBI Taxonomy" id="2138241"/>
    <lineage>
        <taxon>Eukaryota</taxon>
        <taxon>Metazoa</taxon>
        <taxon>Ecdysozoa</taxon>
        <taxon>Nematoda</taxon>
        <taxon>Chromadorea</taxon>
        <taxon>Rhabditida</taxon>
        <taxon>Rhabditina</taxon>
        <taxon>Rhabditomorpha</taxon>
        <taxon>Rhabditoidea</taxon>
        <taxon>Rhabditidae</taxon>
        <taxon>Mesorhabditinae</taxon>
        <taxon>Mesorhabditis</taxon>
    </lineage>
</organism>
<dbReference type="SUPFAM" id="SSF55550">
    <property type="entry name" value="SH2 domain"/>
    <property type="match status" value="1"/>
</dbReference>
<dbReference type="Pfam" id="PF00017">
    <property type="entry name" value="SH2"/>
    <property type="match status" value="1"/>
</dbReference>
<keyword evidence="3" id="KW-1185">Reference proteome</keyword>
<dbReference type="CDD" id="cd00173">
    <property type="entry name" value="SH2"/>
    <property type="match status" value="1"/>
</dbReference>
<evidence type="ECO:0000313" key="4">
    <source>
        <dbReference type="WBParaSite" id="MBELARI_LOCUS11317"/>
    </source>
</evidence>
<dbReference type="WBParaSite" id="MBELARI_LOCUS11317">
    <property type="protein sequence ID" value="MBELARI_LOCUS11317"/>
    <property type="gene ID" value="MBELARI_LOCUS11317"/>
</dbReference>
<sequence length="237" mass="26936">MPSATILRRPSDLAHELIRTVAGKLGKNVHKKLFSTVPPRDERKCRSTGDLDDLDMLAEPTTSHLASPLPAHFDDCDRVPMEFGPNGGRLLPQTKSTRKMLVSGERRKSDTIPAYQLHYVQTWFYPECSVSKVASILQRHGMEDGTFIVHSWEGRLMIAVCDDRQILHIPIAISYRRGSPRFRIDLDKTFRSVVELVEYYSHHKGYVLARSLTHGIARNSCIDRSVDAILKEKRTSI</sequence>
<proteinExistence type="predicted"/>
<dbReference type="Proteomes" id="UP000887575">
    <property type="component" value="Unassembled WGS sequence"/>
</dbReference>
<feature type="domain" description="SH2" evidence="2">
    <location>
        <begin position="123"/>
        <end position="216"/>
    </location>
</feature>
<name>A0AAF3EBJ9_9BILA</name>
<protein>
    <submittedName>
        <fullName evidence="4">SH2 domain-containing protein</fullName>
    </submittedName>
</protein>